<dbReference type="InterPro" id="IPR012675">
    <property type="entry name" value="Beta-grasp_dom_sf"/>
</dbReference>
<dbReference type="InterPro" id="IPR008274">
    <property type="entry name" value="AldOxase/xan_DH_MoCoBD1"/>
</dbReference>
<dbReference type="Gene3D" id="1.10.150.120">
    <property type="entry name" value="[2Fe-2S]-binding domain"/>
    <property type="match status" value="1"/>
</dbReference>
<evidence type="ECO:0000256" key="5">
    <source>
        <dbReference type="ARBA" id="ARBA00023002"/>
    </source>
</evidence>
<name>A0A2T7UK63_9RHOB</name>
<dbReference type="InterPro" id="IPR036010">
    <property type="entry name" value="2Fe-2S_ferredoxin-like_sf"/>
</dbReference>
<dbReference type="FunFam" id="1.10.150.120:FF:000003">
    <property type="entry name" value="Carbon monoxide dehydrogenase, small subunit"/>
    <property type="match status" value="1"/>
</dbReference>
<dbReference type="InterPro" id="IPR046867">
    <property type="entry name" value="AldOxase/xan_DH_MoCoBD2"/>
</dbReference>
<protein>
    <submittedName>
        <fullName evidence="9">Xanthine dehydrogenase</fullName>
    </submittedName>
</protein>
<dbReference type="PANTHER" id="PTHR11908:SF132">
    <property type="entry name" value="ALDEHYDE OXIDASE 1-RELATED"/>
    <property type="match status" value="1"/>
</dbReference>
<dbReference type="Gene3D" id="3.10.20.30">
    <property type="match status" value="1"/>
</dbReference>
<keyword evidence="6" id="KW-0408">Iron</keyword>
<dbReference type="Gene3D" id="3.90.1170.50">
    <property type="entry name" value="Aldehyde oxidase/xanthine dehydrogenase, a/b hammerhead"/>
    <property type="match status" value="1"/>
</dbReference>
<keyword evidence="10" id="KW-1185">Reference proteome</keyword>
<dbReference type="PROSITE" id="PS51085">
    <property type="entry name" value="2FE2S_FER_2"/>
    <property type="match status" value="1"/>
</dbReference>
<evidence type="ECO:0000259" key="8">
    <source>
        <dbReference type="PROSITE" id="PS51085"/>
    </source>
</evidence>
<dbReference type="InterPro" id="IPR006058">
    <property type="entry name" value="2Fe2S_fd_BS"/>
</dbReference>
<keyword evidence="3" id="KW-0001">2Fe-2S</keyword>
<dbReference type="SUPFAM" id="SSF47741">
    <property type="entry name" value="CO dehydrogenase ISP C-domain like"/>
    <property type="match status" value="1"/>
</dbReference>
<dbReference type="SMART" id="SM01008">
    <property type="entry name" value="Ald_Xan_dh_C"/>
    <property type="match status" value="1"/>
</dbReference>
<dbReference type="GO" id="GO:0005506">
    <property type="term" value="F:iron ion binding"/>
    <property type="evidence" value="ECO:0007669"/>
    <property type="project" value="InterPro"/>
</dbReference>
<dbReference type="Pfam" id="PF20256">
    <property type="entry name" value="MoCoBD_2"/>
    <property type="match status" value="1"/>
</dbReference>
<dbReference type="Gene3D" id="3.30.365.10">
    <property type="entry name" value="Aldehyde oxidase/xanthine dehydrogenase, molybdopterin binding domain"/>
    <property type="match status" value="4"/>
</dbReference>
<evidence type="ECO:0000256" key="3">
    <source>
        <dbReference type="ARBA" id="ARBA00022714"/>
    </source>
</evidence>
<dbReference type="GO" id="GO:0016491">
    <property type="term" value="F:oxidoreductase activity"/>
    <property type="evidence" value="ECO:0007669"/>
    <property type="project" value="UniProtKB-KW"/>
</dbReference>
<dbReference type="EMBL" id="QDDR01000018">
    <property type="protein sequence ID" value="PVE45057.1"/>
    <property type="molecule type" value="Genomic_DNA"/>
</dbReference>
<comment type="caution">
    <text evidence="9">The sequence shown here is derived from an EMBL/GenBank/DDBJ whole genome shotgun (WGS) entry which is preliminary data.</text>
</comment>
<dbReference type="GO" id="GO:0051537">
    <property type="term" value="F:2 iron, 2 sulfur cluster binding"/>
    <property type="evidence" value="ECO:0007669"/>
    <property type="project" value="UniProtKB-KW"/>
</dbReference>
<dbReference type="InterPro" id="IPR036884">
    <property type="entry name" value="2Fe-2S-bd_dom_sf"/>
</dbReference>
<dbReference type="InterPro" id="IPR036856">
    <property type="entry name" value="Ald_Oxase/Xan_DH_a/b_sf"/>
</dbReference>
<gene>
    <name evidence="9" type="ORF">DDE23_23080</name>
</gene>
<dbReference type="Pfam" id="PF01799">
    <property type="entry name" value="Fer2_2"/>
    <property type="match status" value="1"/>
</dbReference>
<evidence type="ECO:0000256" key="7">
    <source>
        <dbReference type="ARBA" id="ARBA00023014"/>
    </source>
</evidence>
<dbReference type="InterPro" id="IPR016208">
    <property type="entry name" value="Ald_Oxase/xanthine_DH-like"/>
</dbReference>
<dbReference type="Pfam" id="PF01315">
    <property type="entry name" value="Ald_Xan_dh_C"/>
    <property type="match status" value="1"/>
</dbReference>
<dbReference type="InterPro" id="IPR037165">
    <property type="entry name" value="AldOxase/xan_DH_Mopterin-bd_sf"/>
</dbReference>
<dbReference type="CDD" id="cd00207">
    <property type="entry name" value="fer2"/>
    <property type="match status" value="1"/>
</dbReference>
<dbReference type="Pfam" id="PF02738">
    <property type="entry name" value="MoCoBD_1"/>
    <property type="match status" value="1"/>
</dbReference>
<keyword evidence="5" id="KW-0560">Oxidoreductase</keyword>
<evidence type="ECO:0000313" key="9">
    <source>
        <dbReference type="EMBL" id="PVE45057.1"/>
    </source>
</evidence>
<evidence type="ECO:0000313" key="10">
    <source>
        <dbReference type="Proteomes" id="UP000244810"/>
    </source>
</evidence>
<dbReference type="Proteomes" id="UP000244810">
    <property type="component" value="Unassembled WGS sequence"/>
</dbReference>
<dbReference type="SUPFAM" id="SSF54292">
    <property type="entry name" value="2Fe-2S ferredoxin-like"/>
    <property type="match status" value="1"/>
</dbReference>
<keyword evidence="4" id="KW-0479">Metal-binding</keyword>
<dbReference type="InterPro" id="IPR001041">
    <property type="entry name" value="2Fe-2S_ferredoxin-type"/>
</dbReference>
<feature type="domain" description="2Fe-2S ferredoxin-type" evidence="8">
    <location>
        <begin position="6"/>
        <end position="82"/>
    </location>
</feature>
<evidence type="ECO:0000256" key="6">
    <source>
        <dbReference type="ARBA" id="ARBA00023004"/>
    </source>
</evidence>
<dbReference type="InterPro" id="IPR000674">
    <property type="entry name" value="Ald_Oxase/Xan_DH_a/b"/>
</dbReference>
<dbReference type="InterPro" id="IPR002888">
    <property type="entry name" value="2Fe-2S-bd"/>
</dbReference>
<evidence type="ECO:0000256" key="4">
    <source>
        <dbReference type="ARBA" id="ARBA00022723"/>
    </source>
</evidence>
<dbReference type="PROSITE" id="PS00197">
    <property type="entry name" value="2FE2S_FER_1"/>
    <property type="match status" value="1"/>
</dbReference>
<sequence length="940" mass="98182">MTDAAPIVNFRVNGKEVRVDARTRGHLADYLRHDRRQTGTHLGCEHGVCGACNVMVDGQVVRGCLTQVAQLHGAEVQTIEGLTAEGRLHALQEAFVARNALQCGFCTSGMLLTAVELLDQNPDPSRTEIRDAISGNLCRCTGYHAIVDAIEDVARGREPVAPEAEGIGAPLPRAAARRPATGTGRYLDDITPAHCAHIAFLRSPHAHARILSIDTAEALAMPGVLACFTGEDLARVSPPWVTSLAGVKGHSSPPQPCLALGETCWQGEAVVAVVAESRAEAEDAAELVMVEFEELPAVTDTEAALSDAAIVHAAQATNLILDQVFTVGDAESAFAGAAVVAEQDFVFTRQTGMSLEPRGVIAEFDPARGEMRVHLSHQAPFQQREIYAEQLGLDPGAIQVIVPDVGGAFGLKLHAYADDMAVVAIATLMDRPVKWVADRLESFTADAHAREASGHARIAVDADGRILGFEVDLLAGFGAYSMYPRGSVGEALQACSMVGGPYAFAAFKGRLRGVLQNKAPTGAYRGVGQPIATAITEQLMDLAADALGISPEEIRRRNYIAEPGETTSPLGLRFERLSLQECQATLEGLAGLAAKRADHARLRAEGIHRGLGLAAFVEMTGVGSRLYGPLGVAVAAQESARVTLEAGGRVKIETSVTDQGQGTVSALAQIAASELGVSVGQIGLGSTDTARNPYGGGAWASRGVALGGEAVLRASRGLKAAILAIAGALTQRPAEALRIVGAEVTDASGTPLIALDRVLRLARYNPSEIPLAVVPSLSVEQSFLPGALPYLMSNGVVAVEVELDPDTGLVDVLGAWVVDDCGRVVNPLLVDEQLRGGLVQGIGAALYEECVYSADGQLETGTLADYLVPMAAEMPDITIAHVSTPSRATLLGAKGVGEAGLVAGPAALRCAINDALRPLGAQVTQQPYSPARILAAQGIV</sequence>
<organism evidence="9 10">
    <name type="scientific">Pararhodobacter aggregans</name>
    <dbReference type="NCBI Taxonomy" id="404875"/>
    <lineage>
        <taxon>Bacteria</taxon>
        <taxon>Pseudomonadati</taxon>
        <taxon>Pseudomonadota</taxon>
        <taxon>Alphaproteobacteria</taxon>
        <taxon>Rhodobacterales</taxon>
        <taxon>Paracoccaceae</taxon>
        <taxon>Pararhodobacter</taxon>
    </lineage>
</organism>
<keyword evidence="2" id="KW-0500">Molybdenum</keyword>
<evidence type="ECO:0000256" key="1">
    <source>
        <dbReference type="ARBA" id="ARBA00006849"/>
    </source>
</evidence>
<comment type="similarity">
    <text evidence="1">Belongs to the xanthine dehydrogenase family.</text>
</comment>
<dbReference type="PANTHER" id="PTHR11908">
    <property type="entry name" value="XANTHINE DEHYDROGENASE"/>
    <property type="match status" value="1"/>
</dbReference>
<accession>A0A2T7UK63</accession>
<dbReference type="RefSeq" id="WP_107750944.1">
    <property type="nucleotide sequence ID" value="NZ_QBKF01000003.1"/>
</dbReference>
<evidence type="ECO:0000256" key="2">
    <source>
        <dbReference type="ARBA" id="ARBA00022505"/>
    </source>
</evidence>
<dbReference type="SUPFAM" id="SSF56003">
    <property type="entry name" value="Molybdenum cofactor-binding domain"/>
    <property type="match status" value="1"/>
</dbReference>
<proteinExistence type="inferred from homology"/>
<reference evidence="9 10" key="1">
    <citation type="journal article" date="2011" name="Syst. Appl. Microbiol.">
        <title>Defluviimonas denitrificans gen. nov., sp. nov., and Pararhodobacter aggregans gen. nov., sp. nov., non-phototrophic Rhodobacteraceae from the biofilter of a marine aquaculture.</title>
        <authorList>
            <person name="Foesel B.U."/>
            <person name="Drake H.L."/>
            <person name="Schramm A."/>
        </authorList>
    </citation>
    <scope>NUCLEOTIDE SEQUENCE [LARGE SCALE GENOMIC DNA]</scope>
    <source>
        <strain evidence="9 10">D1-19</strain>
    </source>
</reference>
<dbReference type="AlphaFoldDB" id="A0A2T7UK63"/>
<dbReference type="Pfam" id="PF00111">
    <property type="entry name" value="Fer2"/>
    <property type="match status" value="1"/>
</dbReference>
<dbReference type="SUPFAM" id="SSF54665">
    <property type="entry name" value="CO dehydrogenase molybdoprotein N-domain-like"/>
    <property type="match status" value="1"/>
</dbReference>
<dbReference type="OrthoDB" id="9758509at2"/>
<keyword evidence="7" id="KW-0411">Iron-sulfur</keyword>